<proteinExistence type="predicted"/>
<organism evidence="1 2">
    <name type="scientific">Penicillium digitatum (strain PHI26 / CECT 20796)</name>
    <name type="common">Green mold</name>
    <dbReference type="NCBI Taxonomy" id="1170229"/>
    <lineage>
        <taxon>Eukaryota</taxon>
        <taxon>Fungi</taxon>
        <taxon>Dikarya</taxon>
        <taxon>Ascomycota</taxon>
        <taxon>Pezizomycotina</taxon>
        <taxon>Eurotiomycetes</taxon>
        <taxon>Eurotiomycetidae</taxon>
        <taxon>Eurotiales</taxon>
        <taxon>Aspergillaceae</taxon>
        <taxon>Penicillium</taxon>
    </lineage>
</organism>
<evidence type="ECO:0000313" key="1">
    <source>
        <dbReference type="EMBL" id="EKV04695.1"/>
    </source>
</evidence>
<gene>
    <name evidence="1" type="ORF">PDIG_87800</name>
</gene>
<dbReference type="OrthoDB" id="416217at2759"/>
<accession>K9F5Q8</accession>
<evidence type="ECO:0000313" key="2">
    <source>
        <dbReference type="Proteomes" id="UP000009882"/>
    </source>
</evidence>
<sequence>MSGHFSCPRLKKTQRRSDFIVNKPAAAPPLFLRMVSRPALCFKKRSTLVPPNIQLTFVLSVSMGFTVGDIH</sequence>
<name>K9F5Q8_PEND2</name>
<dbReference type="EMBL" id="AKCT01000321">
    <property type="protein sequence ID" value="EKV04695.1"/>
    <property type="molecule type" value="Genomic_DNA"/>
</dbReference>
<keyword evidence="2" id="KW-1185">Reference proteome</keyword>
<protein>
    <submittedName>
        <fullName evidence="1">Uncharacterized protein</fullName>
    </submittedName>
</protein>
<dbReference type="HOGENOM" id="CLU_2740822_0_0_1"/>
<comment type="caution">
    <text evidence="1">The sequence shown here is derived from an EMBL/GenBank/DDBJ whole genome shotgun (WGS) entry which is preliminary data.</text>
</comment>
<dbReference type="InParanoid" id="K9F5Q8"/>
<dbReference type="AlphaFoldDB" id="K9F5Q8"/>
<reference evidence="2" key="1">
    <citation type="journal article" date="2012" name="BMC Genomics">
        <title>Genome sequence of the necrotrophic fungus Penicillium digitatum, the main postharvest pathogen of citrus.</title>
        <authorList>
            <person name="Marcet-Houben M."/>
            <person name="Ballester A.-R."/>
            <person name="de la Fuente B."/>
            <person name="Harries E."/>
            <person name="Marcos J.F."/>
            <person name="Gonzalez-Candelas L."/>
            <person name="Gabaldon T."/>
        </authorList>
    </citation>
    <scope>NUCLEOTIDE SEQUENCE [LARGE SCALE GENOMIC DNA]</scope>
    <source>
        <strain evidence="2">PHI26 / CECT 20796</strain>
    </source>
</reference>
<dbReference type="Proteomes" id="UP000009882">
    <property type="component" value="Unassembled WGS sequence"/>
</dbReference>